<gene>
    <name evidence="2" type="primary">bofA</name>
    <name evidence="2" type="ORF">FBF83_20460</name>
</gene>
<dbReference type="EMBL" id="SWFM01000014">
    <property type="protein sequence ID" value="TKD65796.1"/>
    <property type="molecule type" value="Genomic_DNA"/>
</dbReference>
<dbReference type="Proteomes" id="UP000310541">
    <property type="component" value="Unassembled WGS sequence"/>
</dbReference>
<name>A0A4U1M7J3_9BACL</name>
<feature type="transmembrane region" description="Helical" evidence="1">
    <location>
        <begin position="6"/>
        <end position="22"/>
    </location>
</feature>
<dbReference type="RefSeq" id="WP_136948936.1">
    <property type="nucleotide sequence ID" value="NZ_SWFM01000014.1"/>
</dbReference>
<feature type="transmembrane region" description="Helical" evidence="1">
    <location>
        <begin position="66"/>
        <end position="87"/>
    </location>
</feature>
<organism evidence="2 3">
    <name type="scientific">Guptibacillus hwajinpoensis</name>
    <dbReference type="NCBI Taxonomy" id="208199"/>
    <lineage>
        <taxon>Bacteria</taxon>
        <taxon>Bacillati</taxon>
        <taxon>Bacillota</taxon>
        <taxon>Bacilli</taxon>
        <taxon>Bacillales</taxon>
        <taxon>Guptibacillaceae</taxon>
        <taxon>Guptibacillus</taxon>
    </lineage>
</organism>
<feature type="transmembrane region" description="Helical" evidence="1">
    <location>
        <begin position="34"/>
        <end position="54"/>
    </location>
</feature>
<reference evidence="2 3" key="1">
    <citation type="submission" date="2019-04" db="EMBL/GenBank/DDBJ databases">
        <title>Genome sequence of Bacillus hwajinpoensis strain Y2.</title>
        <authorList>
            <person name="Fair J.L."/>
            <person name="Maclea K.S."/>
        </authorList>
    </citation>
    <scope>NUCLEOTIDE SEQUENCE [LARGE SCALE GENOMIC DNA]</scope>
    <source>
        <strain evidence="2 3">Y2</strain>
    </source>
</reference>
<protein>
    <submittedName>
        <fullName evidence="2">Pro-sigmaK processing inhibitor BofA</fullName>
    </submittedName>
</protein>
<evidence type="ECO:0000256" key="1">
    <source>
        <dbReference type="SAM" id="Phobius"/>
    </source>
</evidence>
<keyword evidence="1" id="KW-0472">Membrane</keyword>
<keyword evidence="1" id="KW-1133">Transmembrane helix</keyword>
<evidence type="ECO:0000313" key="2">
    <source>
        <dbReference type="EMBL" id="TKD65796.1"/>
    </source>
</evidence>
<dbReference type="InterPro" id="IPR010001">
    <property type="entry name" value="BofA"/>
</dbReference>
<dbReference type="AlphaFoldDB" id="A0A4U1M7J3"/>
<accession>A0A4U1M7J3</accession>
<dbReference type="NCBIfam" id="TIGR02862">
    <property type="entry name" value="spore_BofA"/>
    <property type="match status" value="1"/>
</dbReference>
<proteinExistence type="predicted"/>
<dbReference type="Pfam" id="PF07441">
    <property type="entry name" value="BofA"/>
    <property type="match status" value="1"/>
</dbReference>
<evidence type="ECO:0000313" key="3">
    <source>
        <dbReference type="Proteomes" id="UP000310541"/>
    </source>
</evidence>
<sequence length="88" mass="9340">MDPKLVIGLFILCIVLLLFIGAPLKPMRWIGQGLIKLAIGALLLFFLNTFGTPFDLHVPINPGTAFVTGFLGVPGLVALAAIELIIIG</sequence>
<comment type="caution">
    <text evidence="2">The sequence shown here is derived from an EMBL/GenBank/DDBJ whole genome shotgun (WGS) entry which is preliminary data.</text>
</comment>
<keyword evidence="1" id="KW-0812">Transmembrane</keyword>